<sequence>MARWFGRSRDQAGEPDAFDAAERLRLAHRDTGQPGLLDTALRAMLNAKDQYGEADQRHAASLSGLCMLYRQKWERDSDRGALNRSASYGRAAVELSPPGDSLLPRHMSALATTLQELYEVTRDPKDIDEAIALYRGCLDLVPPADPEHAGQQSNLANSLLRRAKYHPDPELLREAVELARAALRGTAAIDPMRAARLVNLGAALMSRVQAGSVSELVEAETVYAQAVRALPPTHPAHRQVQGTLQVVRDLRRTLGI</sequence>
<gene>
    <name evidence="1" type="ORF">RM844_22090</name>
</gene>
<reference evidence="2" key="1">
    <citation type="submission" date="2023-07" db="EMBL/GenBank/DDBJ databases">
        <title>30 novel species of actinomycetes from the DSMZ collection.</title>
        <authorList>
            <person name="Nouioui I."/>
        </authorList>
    </citation>
    <scope>NUCLEOTIDE SEQUENCE [LARGE SCALE GENOMIC DNA]</scope>
    <source>
        <strain evidence="2">DSM 44915</strain>
    </source>
</reference>
<dbReference type="SUPFAM" id="SSF48452">
    <property type="entry name" value="TPR-like"/>
    <property type="match status" value="1"/>
</dbReference>
<organism evidence="1 2">
    <name type="scientific">Streptomyces chisholmiae</name>
    <dbReference type="NCBI Taxonomy" id="3075540"/>
    <lineage>
        <taxon>Bacteria</taxon>
        <taxon>Bacillati</taxon>
        <taxon>Actinomycetota</taxon>
        <taxon>Actinomycetes</taxon>
        <taxon>Kitasatosporales</taxon>
        <taxon>Streptomycetaceae</taxon>
        <taxon>Streptomyces</taxon>
    </lineage>
</organism>
<proteinExistence type="predicted"/>
<dbReference type="Proteomes" id="UP001183410">
    <property type="component" value="Unassembled WGS sequence"/>
</dbReference>
<accession>A0ABU2JVH3</accession>
<evidence type="ECO:0000313" key="2">
    <source>
        <dbReference type="Proteomes" id="UP001183410"/>
    </source>
</evidence>
<evidence type="ECO:0000313" key="1">
    <source>
        <dbReference type="EMBL" id="MDT0268980.1"/>
    </source>
</evidence>
<keyword evidence="2" id="KW-1185">Reference proteome</keyword>
<dbReference type="InterPro" id="IPR011990">
    <property type="entry name" value="TPR-like_helical_dom_sf"/>
</dbReference>
<comment type="caution">
    <text evidence="1">The sequence shown here is derived from an EMBL/GenBank/DDBJ whole genome shotgun (WGS) entry which is preliminary data.</text>
</comment>
<dbReference type="RefSeq" id="WP_311669071.1">
    <property type="nucleotide sequence ID" value="NZ_JAVREO010000014.1"/>
</dbReference>
<dbReference type="Gene3D" id="1.25.40.10">
    <property type="entry name" value="Tetratricopeptide repeat domain"/>
    <property type="match status" value="1"/>
</dbReference>
<evidence type="ECO:0008006" key="3">
    <source>
        <dbReference type="Google" id="ProtNLM"/>
    </source>
</evidence>
<name>A0ABU2JVH3_9ACTN</name>
<dbReference type="EMBL" id="JAVREO010000014">
    <property type="protein sequence ID" value="MDT0268980.1"/>
    <property type="molecule type" value="Genomic_DNA"/>
</dbReference>
<protein>
    <recommendedName>
        <fullName evidence="3">Tetratricopeptide repeat protein</fullName>
    </recommendedName>
</protein>